<sequence length="93" mass="10006">MNDSTRRADLPMWYRVLRAAALPFLVIGLVGGLAGLAFCTQAWVEVNERPPEGHAAGFVGLALMMATAVSAVAASGATFALWTFWRPRKNNAE</sequence>
<accession>A0A5C1A9U2</accession>
<protein>
    <submittedName>
        <fullName evidence="2">Uncharacterized protein</fullName>
    </submittedName>
</protein>
<feature type="transmembrane region" description="Helical" evidence="1">
    <location>
        <begin position="56"/>
        <end position="85"/>
    </location>
</feature>
<dbReference type="EMBL" id="CP042425">
    <property type="protein sequence ID" value="QEL15500.1"/>
    <property type="molecule type" value="Genomic_DNA"/>
</dbReference>
<keyword evidence="1" id="KW-1133">Transmembrane helix</keyword>
<proteinExistence type="predicted"/>
<dbReference type="AlphaFoldDB" id="A0A5C1A9U2"/>
<dbReference type="KEGG" id="lrs:PX52LOC_02423"/>
<gene>
    <name evidence="2" type="ORF">PX52LOC_02423</name>
</gene>
<feature type="transmembrane region" description="Helical" evidence="1">
    <location>
        <begin position="21"/>
        <end position="44"/>
    </location>
</feature>
<keyword evidence="3" id="KW-1185">Reference proteome</keyword>
<keyword evidence="1" id="KW-0472">Membrane</keyword>
<reference evidence="3" key="1">
    <citation type="submission" date="2019-08" db="EMBL/GenBank/DDBJ databases">
        <title>Limnoglobus roseus gen. nov., sp. nov., a novel freshwater planctomycete with a giant genome from the family Gemmataceae.</title>
        <authorList>
            <person name="Kulichevskaya I.S."/>
            <person name="Naumoff D.G."/>
            <person name="Miroshnikov K."/>
            <person name="Ivanova A."/>
            <person name="Philippov D.A."/>
            <person name="Hakobyan A."/>
            <person name="Rijpstra I.C."/>
            <person name="Sinninghe Damste J.S."/>
            <person name="Liesack W."/>
            <person name="Dedysh S.N."/>
        </authorList>
    </citation>
    <scope>NUCLEOTIDE SEQUENCE [LARGE SCALE GENOMIC DNA]</scope>
    <source>
        <strain evidence="3">PX52</strain>
    </source>
</reference>
<dbReference type="Proteomes" id="UP000324974">
    <property type="component" value="Chromosome"/>
</dbReference>
<name>A0A5C1A9U2_9BACT</name>
<evidence type="ECO:0000313" key="2">
    <source>
        <dbReference type="EMBL" id="QEL15500.1"/>
    </source>
</evidence>
<keyword evidence="1" id="KW-0812">Transmembrane</keyword>
<organism evidence="2 3">
    <name type="scientific">Limnoglobus roseus</name>
    <dbReference type="NCBI Taxonomy" id="2598579"/>
    <lineage>
        <taxon>Bacteria</taxon>
        <taxon>Pseudomonadati</taxon>
        <taxon>Planctomycetota</taxon>
        <taxon>Planctomycetia</taxon>
        <taxon>Gemmatales</taxon>
        <taxon>Gemmataceae</taxon>
        <taxon>Limnoglobus</taxon>
    </lineage>
</organism>
<evidence type="ECO:0000256" key="1">
    <source>
        <dbReference type="SAM" id="Phobius"/>
    </source>
</evidence>
<dbReference type="RefSeq" id="WP_149110307.1">
    <property type="nucleotide sequence ID" value="NZ_CP042425.1"/>
</dbReference>
<evidence type="ECO:0000313" key="3">
    <source>
        <dbReference type="Proteomes" id="UP000324974"/>
    </source>
</evidence>